<comment type="caution">
    <text evidence="6">The sequence shown here is derived from an EMBL/GenBank/DDBJ whole genome shotgun (WGS) entry which is preliminary data.</text>
</comment>
<dbReference type="Pfam" id="PF00126">
    <property type="entry name" value="HTH_1"/>
    <property type="match status" value="1"/>
</dbReference>
<gene>
    <name evidence="6" type="ORF">GCM10011499_07630</name>
</gene>
<keyword evidence="4" id="KW-0804">Transcription</keyword>
<evidence type="ECO:0000256" key="4">
    <source>
        <dbReference type="ARBA" id="ARBA00023163"/>
    </source>
</evidence>
<dbReference type="Proteomes" id="UP000596977">
    <property type="component" value="Unassembled WGS sequence"/>
</dbReference>
<evidence type="ECO:0000256" key="2">
    <source>
        <dbReference type="ARBA" id="ARBA00023015"/>
    </source>
</evidence>
<keyword evidence="3" id="KW-0238">DNA-binding</keyword>
<dbReference type="SUPFAM" id="SSF46785">
    <property type="entry name" value="Winged helix' DNA-binding domain"/>
    <property type="match status" value="1"/>
</dbReference>
<evidence type="ECO:0000256" key="1">
    <source>
        <dbReference type="ARBA" id="ARBA00009437"/>
    </source>
</evidence>
<dbReference type="InterPro" id="IPR000847">
    <property type="entry name" value="LysR_HTH_N"/>
</dbReference>
<dbReference type="InterPro" id="IPR036388">
    <property type="entry name" value="WH-like_DNA-bd_sf"/>
</dbReference>
<dbReference type="EMBL" id="BMKB01000001">
    <property type="protein sequence ID" value="GGA40535.1"/>
    <property type="molecule type" value="Genomic_DNA"/>
</dbReference>
<evidence type="ECO:0000313" key="7">
    <source>
        <dbReference type="Proteomes" id="UP000596977"/>
    </source>
</evidence>
<evidence type="ECO:0000256" key="3">
    <source>
        <dbReference type="ARBA" id="ARBA00023125"/>
    </source>
</evidence>
<reference evidence="6 7" key="1">
    <citation type="journal article" date="2014" name="Int. J. Syst. Evol. Microbiol.">
        <title>Complete genome sequence of Corynebacterium casei LMG S-19264T (=DSM 44701T), isolated from a smear-ripened cheese.</title>
        <authorList>
            <consortium name="US DOE Joint Genome Institute (JGI-PGF)"/>
            <person name="Walter F."/>
            <person name="Albersmeier A."/>
            <person name="Kalinowski J."/>
            <person name="Ruckert C."/>
        </authorList>
    </citation>
    <scope>NUCLEOTIDE SEQUENCE [LARGE SCALE GENOMIC DNA]</scope>
    <source>
        <strain evidence="6 7">CGMCC 1.15896</strain>
    </source>
</reference>
<name>A0A916R9Z6_9HYPH</name>
<dbReference type="GO" id="GO:0003700">
    <property type="term" value="F:DNA-binding transcription factor activity"/>
    <property type="evidence" value="ECO:0007669"/>
    <property type="project" value="InterPro"/>
</dbReference>
<dbReference type="PANTHER" id="PTHR30579:SF3">
    <property type="entry name" value="TRANSCRIPTIONAL REGULATORY PROTEIN"/>
    <property type="match status" value="1"/>
</dbReference>
<comment type="similarity">
    <text evidence="1">Belongs to the LysR transcriptional regulatory family.</text>
</comment>
<dbReference type="PROSITE" id="PS50931">
    <property type="entry name" value="HTH_LYSR"/>
    <property type="match status" value="1"/>
</dbReference>
<dbReference type="GO" id="GO:0003677">
    <property type="term" value="F:DNA binding"/>
    <property type="evidence" value="ECO:0007669"/>
    <property type="project" value="UniProtKB-KW"/>
</dbReference>
<dbReference type="InterPro" id="IPR036390">
    <property type="entry name" value="WH_DNA-bd_sf"/>
</dbReference>
<evidence type="ECO:0000259" key="5">
    <source>
        <dbReference type="PROSITE" id="PS50931"/>
    </source>
</evidence>
<protein>
    <submittedName>
        <fullName evidence="6">LysR family transcriptional regulator</fullName>
    </submittedName>
</protein>
<dbReference type="Gene3D" id="1.10.10.10">
    <property type="entry name" value="Winged helix-like DNA-binding domain superfamily/Winged helix DNA-binding domain"/>
    <property type="match status" value="1"/>
</dbReference>
<sequence length="277" mass="30651">MKNENWEDIRLFLIVARRGGLTGAAQETGMSPPTIGRRMLALERSMGRSLLVRGPTGYSLAVDGQILYERAKSMEAAAHSIIEWQQDILKLPIVSIGADTWTLRLIMENLSTIWTPSDSFRICLKVFDAGIDFTYRDAHIGIVADRPVKGNAATRPAGRRSYAPYRSLLAAPETEGNWVSLGTDTAPASWMRWTFSQAHLPIIAWTNSQTGLLDLIRAGAGTGVLPCMVGDKDPLMTRAGPVIKELEHASWLVMHDDDRHRQEVRLTIDRLGAFLTG</sequence>
<feature type="domain" description="HTH lysR-type" evidence="5">
    <location>
        <begin position="4"/>
        <end position="61"/>
    </location>
</feature>
<keyword evidence="2" id="KW-0805">Transcription regulation</keyword>
<dbReference type="OrthoDB" id="9796526at2"/>
<accession>A0A916R9Z6</accession>
<dbReference type="SUPFAM" id="SSF53850">
    <property type="entry name" value="Periplasmic binding protein-like II"/>
    <property type="match status" value="1"/>
</dbReference>
<organism evidence="6 7">
    <name type="scientific">Pelagibacterium lentulum</name>
    <dbReference type="NCBI Taxonomy" id="2029865"/>
    <lineage>
        <taxon>Bacteria</taxon>
        <taxon>Pseudomonadati</taxon>
        <taxon>Pseudomonadota</taxon>
        <taxon>Alphaproteobacteria</taxon>
        <taxon>Hyphomicrobiales</taxon>
        <taxon>Devosiaceae</taxon>
        <taxon>Pelagibacterium</taxon>
    </lineage>
</organism>
<keyword evidence="7" id="KW-1185">Reference proteome</keyword>
<evidence type="ECO:0000313" key="6">
    <source>
        <dbReference type="EMBL" id="GGA40535.1"/>
    </source>
</evidence>
<dbReference type="AlphaFoldDB" id="A0A916R9Z6"/>
<proteinExistence type="inferred from homology"/>
<dbReference type="PANTHER" id="PTHR30579">
    <property type="entry name" value="TRANSCRIPTIONAL REGULATOR"/>
    <property type="match status" value="1"/>
</dbReference>
<dbReference type="RefSeq" id="WP_127073225.1">
    <property type="nucleotide sequence ID" value="NZ_BMKB01000001.1"/>
</dbReference>
<dbReference type="InterPro" id="IPR050176">
    <property type="entry name" value="LTTR"/>
</dbReference>